<organism evidence="5 6">
    <name type="scientific">Trinickia caryophylli</name>
    <name type="common">Paraburkholderia caryophylli</name>
    <dbReference type="NCBI Taxonomy" id="28094"/>
    <lineage>
        <taxon>Bacteria</taxon>
        <taxon>Pseudomonadati</taxon>
        <taxon>Pseudomonadota</taxon>
        <taxon>Betaproteobacteria</taxon>
        <taxon>Burkholderiales</taxon>
        <taxon>Burkholderiaceae</taxon>
        <taxon>Trinickia</taxon>
    </lineage>
</organism>
<evidence type="ECO:0008006" key="7">
    <source>
        <dbReference type="Google" id="ProtNLM"/>
    </source>
</evidence>
<sequence>MLRPLSRPVLVAAAIGIGAALAGVAARADDNLLPATTSWIGNTFGFGHGTWTQIDITAIAVSTDGKVYTNSPWDESGAEASVYQDGRQLTFAGGTHGWGRTGGDAVAVNARYVFVASSVNNERGKLVSDGVWPPKGESWYGISRRAIGDVKKTVPFRAAARADVHGQLAASFLPVNRVQAGAKAPIYGLAASDSTVYAANTTRDEIAVIDADSMQQKSAWKVHEPGRIALAPDGTLWVLTDTRSAPGAHLVHYTADGKPLPDKVAIPEDADPVDIAIDKKGRLYVADNGWRQQVLIFTASRPGQYELTDTFGERYGIWAGKPSERGRPGPLRFNGLTGVGVDAGGNIYVSMNGVGPQLGSTGAGLGASLQSYTAEGKLRWQVDGLLFVDGACIDPGRPNSVFTGNKRFELDWSKPPGREWTYVGFLSNRFKYPEDTVFHMDQWPGTPIARRLNGRTFLYLTDMYADHLKIYRFDQARDGETAIPSGFIAGRPGPVHSVTTAPPGGEWIWRNANGDGKFNPTEFERNESGEHLAGGWGWWVDAKGDIWRANDTRIHRLRFGGLDRAGNPSYSYEKMTTYPLPEPFRYVKRAIYDAKTDSLYLTGYTDDEMPESKDVPKEIGRVLARYDAWSTGKPVLRYKRSLLWQPAGNPRRTLVSVTQEGDYVFAVEFIGTVHVFDRNTGEEVGLIQPGPEVGKASGHVDVANAISAYRRENGEYVVFVEEDARGKVIMYRWTPSAAGKGDNGTGKGEGHRPPKGQGTEAGADRLSVDKANG</sequence>
<feature type="region of interest" description="Disordered" evidence="3">
    <location>
        <begin position="735"/>
        <end position="773"/>
    </location>
</feature>
<keyword evidence="1" id="KW-0677">Repeat</keyword>
<protein>
    <recommendedName>
        <fullName evidence="7">NHL repeat-containing protein</fullName>
    </recommendedName>
</protein>
<dbReference type="RefSeq" id="WP_233211811.1">
    <property type="nucleotide sequence ID" value="NZ_BSQD01000007.1"/>
</dbReference>
<dbReference type="Gene3D" id="2.120.10.30">
    <property type="entry name" value="TolB, C-terminal domain"/>
    <property type="match status" value="1"/>
</dbReference>
<name>A0A1X7G2L1_TRICW</name>
<feature type="repeat" description="NHL" evidence="2">
    <location>
        <begin position="272"/>
        <end position="300"/>
    </location>
</feature>
<dbReference type="SUPFAM" id="SSF63829">
    <property type="entry name" value="Calcium-dependent phosphotriesterase"/>
    <property type="match status" value="1"/>
</dbReference>
<evidence type="ECO:0000256" key="2">
    <source>
        <dbReference type="PROSITE-ProRule" id="PRU00504"/>
    </source>
</evidence>
<gene>
    <name evidence="5" type="ORF">SAMN06295900_11348</name>
</gene>
<dbReference type="GeneID" id="95553188"/>
<dbReference type="SUPFAM" id="SSF50969">
    <property type="entry name" value="YVTN repeat-like/Quinoprotein amine dehydrogenase"/>
    <property type="match status" value="1"/>
</dbReference>
<dbReference type="InterPro" id="IPR001258">
    <property type="entry name" value="NHL_repeat"/>
</dbReference>
<feature type="compositionally biased region" description="Basic and acidic residues" evidence="3">
    <location>
        <begin position="762"/>
        <end position="773"/>
    </location>
</feature>
<accession>A0A1X7G2L1</accession>
<dbReference type="PROSITE" id="PS51125">
    <property type="entry name" value="NHL"/>
    <property type="match status" value="1"/>
</dbReference>
<keyword evidence="6" id="KW-1185">Reference proteome</keyword>
<keyword evidence="4" id="KW-0732">Signal</keyword>
<dbReference type="EMBL" id="FXAH01000013">
    <property type="protein sequence ID" value="SMF62883.1"/>
    <property type="molecule type" value="Genomic_DNA"/>
</dbReference>
<dbReference type="STRING" id="28094.SAMN06295900_11348"/>
<dbReference type="Proteomes" id="UP000192911">
    <property type="component" value="Unassembled WGS sequence"/>
</dbReference>
<reference evidence="6" key="1">
    <citation type="submission" date="2017-04" db="EMBL/GenBank/DDBJ databases">
        <authorList>
            <person name="Varghese N."/>
            <person name="Submissions S."/>
        </authorList>
    </citation>
    <scope>NUCLEOTIDE SEQUENCE [LARGE SCALE GENOMIC DNA]</scope>
    <source>
        <strain evidence="6">Ballard 720</strain>
    </source>
</reference>
<proteinExistence type="predicted"/>
<evidence type="ECO:0000313" key="5">
    <source>
        <dbReference type="EMBL" id="SMF62883.1"/>
    </source>
</evidence>
<dbReference type="InterPro" id="IPR011044">
    <property type="entry name" value="Quino_amine_DH_bsu"/>
</dbReference>
<evidence type="ECO:0000313" key="6">
    <source>
        <dbReference type="Proteomes" id="UP000192911"/>
    </source>
</evidence>
<dbReference type="InterPro" id="IPR011042">
    <property type="entry name" value="6-blade_b-propeller_TolB-like"/>
</dbReference>
<evidence type="ECO:0000256" key="3">
    <source>
        <dbReference type="SAM" id="MobiDB-lite"/>
    </source>
</evidence>
<evidence type="ECO:0000256" key="4">
    <source>
        <dbReference type="SAM" id="SignalP"/>
    </source>
</evidence>
<feature type="signal peptide" evidence="4">
    <location>
        <begin position="1"/>
        <end position="22"/>
    </location>
</feature>
<feature type="chain" id="PRO_5013049995" description="NHL repeat-containing protein" evidence="4">
    <location>
        <begin position="23"/>
        <end position="773"/>
    </location>
</feature>
<dbReference type="SUPFAM" id="SSF63825">
    <property type="entry name" value="YWTD domain"/>
    <property type="match status" value="1"/>
</dbReference>
<dbReference type="AlphaFoldDB" id="A0A1X7G2L1"/>
<evidence type="ECO:0000256" key="1">
    <source>
        <dbReference type="ARBA" id="ARBA00022737"/>
    </source>
</evidence>